<dbReference type="EMBL" id="BGPR01028965">
    <property type="protein sequence ID" value="GBO00457.1"/>
    <property type="molecule type" value="Genomic_DNA"/>
</dbReference>
<comment type="caution">
    <text evidence="2">The sequence shown here is derived from an EMBL/GenBank/DDBJ whole genome shotgun (WGS) entry which is preliminary data.</text>
</comment>
<dbReference type="EMBL" id="BGPR01028966">
    <property type="protein sequence ID" value="GBO00459.1"/>
    <property type="molecule type" value="Genomic_DNA"/>
</dbReference>
<proteinExistence type="predicted"/>
<dbReference type="Proteomes" id="UP000499080">
    <property type="component" value="Unassembled WGS sequence"/>
</dbReference>
<dbReference type="AlphaFoldDB" id="A0A4Y2SH26"/>
<evidence type="ECO:0000313" key="4">
    <source>
        <dbReference type="EMBL" id="GBO00459.1"/>
    </source>
</evidence>
<reference evidence="2 5" key="1">
    <citation type="journal article" date="2019" name="Sci. Rep.">
        <title>Orb-weaving spider Araneus ventricosus genome elucidates the spidroin gene catalogue.</title>
        <authorList>
            <person name="Kono N."/>
            <person name="Nakamura H."/>
            <person name="Ohtoshi R."/>
            <person name="Moran D.A.P."/>
            <person name="Shinohara A."/>
            <person name="Yoshida Y."/>
            <person name="Fujiwara M."/>
            <person name="Mori M."/>
            <person name="Tomita M."/>
            <person name="Arakawa K."/>
        </authorList>
    </citation>
    <scope>NUCLEOTIDE SEQUENCE [LARGE SCALE GENOMIC DNA]</scope>
</reference>
<organism evidence="2 5">
    <name type="scientific">Araneus ventricosus</name>
    <name type="common">Orbweaver spider</name>
    <name type="synonym">Epeira ventricosa</name>
    <dbReference type="NCBI Taxonomy" id="182803"/>
    <lineage>
        <taxon>Eukaryota</taxon>
        <taxon>Metazoa</taxon>
        <taxon>Ecdysozoa</taxon>
        <taxon>Arthropoda</taxon>
        <taxon>Chelicerata</taxon>
        <taxon>Arachnida</taxon>
        <taxon>Araneae</taxon>
        <taxon>Araneomorphae</taxon>
        <taxon>Entelegynae</taxon>
        <taxon>Araneoidea</taxon>
        <taxon>Araneidae</taxon>
        <taxon>Araneus</taxon>
    </lineage>
</organism>
<gene>
    <name evidence="2" type="ORF">AVEN_216411_1</name>
    <name evidence="4" type="ORF">AVEN_76619_1</name>
    <name evidence="3" type="ORF">AVEN_93612_1</name>
    <name evidence="1" type="ORF">AVEN_98370_1</name>
</gene>
<evidence type="ECO:0000313" key="2">
    <source>
        <dbReference type="EMBL" id="GBN87083.1"/>
    </source>
</evidence>
<accession>A0A4Y2SH26</accession>
<evidence type="ECO:0000313" key="5">
    <source>
        <dbReference type="Proteomes" id="UP000499080"/>
    </source>
</evidence>
<evidence type="ECO:0000313" key="3">
    <source>
        <dbReference type="EMBL" id="GBO00457.1"/>
    </source>
</evidence>
<dbReference type="EMBL" id="BGPR01021617">
    <property type="protein sequence ID" value="GBN87083.1"/>
    <property type="molecule type" value="Genomic_DNA"/>
</dbReference>
<name>A0A4Y2SH26_ARAVE</name>
<evidence type="ECO:0000313" key="1">
    <source>
        <dbReference type="EMBL" id="GBN87081.1"/>
    </source>
</evidence>
<sequence>MKQHQGYFGTDLIILNRRQMMRTIPELAPPLQTSAPHQRCFGLATMDLPRTGPAYTAFLRWIRASSLEPSGPEAEALPLGHSASRKLSDNNFAL</sequence>
<dbReference type="EMBL" id="BGPR01021616">
    <property type="protein sequence ID" value="GBN87081.1"/>
    <property type="molecule type" value="Genomic_DNA"/>
</dbReference>
<keyword evidence="5" id="KW-1185">Reference proteome</keyword>
<protein>
    <submittedName>
        <fullName evidence="2">Uncharacterized protein</fullName>
    </submittedName>
</protein>